<dbReference type="GO" id="GO:0009451">
    <property type="term" value="P:RNA modification"/>
    <property type="evidence" value="ECO:0007669"/>
    <property type="project" value="InterPro"/>
</dbReference>
<evidence type="ECO:0000313" key="4">
    <source>
        <dbReference type="Proteomes" id="UP000237105"/>
    </source>
</evidence>
<dbReference type="Proteomes" id="UP000237105">
    <property type="component" value="Unassembled WGS sequence"/>
</dbReference>
<dbReference type="OrthoDB" id="185373at2759"/>
<reference evidence="4" key="1">
    <citation type="submission" date="2016-06" db="EMBL/GenBank/DDBJ databases">
        <title>Parallel loss of symbiosis genes in relatives of nitrogen-fixing non-legume Parasponia.</title>
        <authorList>
            <person name="Van Velzen R."/>
            <person name="Holmer R."/>
            <person name="Bu F."/>
            <person name="Rutten L."/>
            <person name="Van Zeijl A."/>
            <person name="Liu W."/>
            <person name="Santuari L."/>
            <person name="Cao Q."/>
            <person name="Sharma T."/>
            <person name="Shen D."/>
            <person name="Roswanjaya Y."/>
            <person name="Wardhani T."/>
            <person name="Kalhor M.S."/>
            <person name="Jansen J."/>
            <person name="Van den Hoogen J."/>
            <person name="Gungor B."/>
            <person name="Hartog M."/>
            <person name="Hontelez J."/>
            <person name="Verver J."/>
            <person name="Yang W.-C."/>
            <person name="Schijlen E."/>
            <person name="Repin R."/>
            <person name="Schilthuizen M."/>
            <person name="Schranz E."/>
            <person name="Heidstra R."/>
            <person name="Miyata K."/>
            <person name="Fedorova E."/>
            <person name="Kohlen W."/>
            <person name="Bisseling T."/>
            <person name="Smit S."/>
            <person name="Geurts R."/>
        </authorList>
    </citation>
    <scope>NUCLEOTIDE SEQUENCE [LARGE SCALE GENOMIC DNA]</scope>
    <source>
        <strain evidence="4">cv. WU1-14</strain>
    </source>
</reference>
<dbReference type="EMBL" id="JXTB01000156">
    <property type="protein sequence ID" value="PON57784.1"/>
    <property type="molecule type" value="Genomic_DNA"/>
</dbReference>
<dbReference type="PANTHER" id="PTHR24015">
    <property type="entry name" value="OS07G0578800 PROTEIN-RELATED"/>
    <property type="match status" value="1"/>
</dbReference>
<keyword evidence="1" id="KW-0677">Repeat</keyword>
<dbReference type="AlphaFoldDB" id="A0A2P5C9V8"/>
<evidence type="ECO:0000313" key="3">
    <source>
        <dbReference type="EMBL" id="PON57784.1"/>
    </source>
</evidence>
<dbReference type="NCBIfam" id="TIGR00756">
    <property type="entry name" value="PPR"/>
    <property type="match status" value="2"/>
</dbReference>
<dbReference type="Pfam" id="PF20431">
    <property type="entry name" value="E_motif"/>
    <property type="match status" value="1"/>
</dbReference>
<organism evidence="3 4">
    <name type="scientific">Parasponia andersonii</name>
    <name type="common">Sponia andersonii</name>
    <dbReference type="NCBI Taxonomy" id="3476"/>
    <lineage>
        <taxon>Eukaryota</taxon>
        <taxon>Viridiplantae</taxon>
        <taxon>Streptophyta</taxon>
        <taxon>Embryophyta</taxon>
        <taxon>Tracheophyta</taxon>
        <taxon>Spermatophyta</taxon>
        <taxon>Magnoliopsida</taxon>
        <taxon>eudicotyledons</taxon>
        <taxon>Gunneridae</taxon>
        <taxon>Pentapetalae</taxon>
        <taxon>rosids</taxon>
        <taxon>fabids</taxon>
        <taxon>Rosales</taxon>
        <taxon>Cannabaceae</taxon>
        <taxon>Parasponia</taxon>
    </lineage>
</organism>
<dbReference type="Pfam" id="PF01535">
    <property type="entry name" value="PPR"/>
    <property type="match status" value="5"/>
</dbReference>
<accession>A0A2P5C9V8</accession>
<name>A0A2P5C9V8_PARAD</name>
<dbReference type="InterPro" id="IPR011990">
    <property type="entry name" value="TPR-like_helical_dom_sf"/>
</dbReference>
<feature type="repeat" description="PPR" evidence="2">
    <location>
        <begin position="170"/>
        <end position="204"/>
    </location>
</feature>
<dbReference type="PANTHER" id="PTHR24015:SF878">
    <property type="entry name" value="OS09G0413300 PROTEIN"/>
    <property type="match status" value="1"/>
</dbReference>
<dbReference type="InterPro" id="IPR046960">
    <property type="entry name" value="PPR_At4g14850-like_plant"/>
</dbReference>
<proteinExistence type="predicted"/>
<feature type="repeat" description="PPR" evidence="2">
    <location>
        <begin position="69"/>
        <end position="103"/>
    </location>
</feature>
<protein>
    <submittedName>
        <fullName evidence="3">Pentatricopeptide repeat</fullName>
    </submittedName>
</protein>
<evidence type="ECO:0000256" key="2">
    <source>
        <dbReference type="PROSITE-ProRule" id="PRU00708"/>
    </source>
</evidence>
<sequence length="479" mass="52284">MPKSGLIPNSFSVVSLLVGNLVSQSIHGLIVKSGLESDLIVATALLDRYARCGSIVDSYKLFEGLIDPSLVSCNAIVAGFVYNELFEEAISLFNRFRKFGLIPHVATALTLIQLSVAFGWKSLCESIHGLLVKSDLISDTSVGNAVLDMYSNLMDLKAANKIFDGMEDKDIISWTTMMGFLFRLDNASDAIELFGKMRDTGVSSDVVVFMNLCSACAILGELEKGKQTHAQAIISGFGSELVFMNSLISMYSKCGDLLSSRTVFHQTTWKSLVSYTAMISAHLQNGCPGEAFNLWTKLCLQLHCYAFQLGFPRCRSVQNSLISTYSKCGIMELAQKVFEELSDLLDIVSWNAVLYGCGETALALYHEMRNGEKAPESATYIGILNACSHSGLVDADASGFARKLLDATGPNARRALLSGCLLHSNVDLAEYAATRVFKQEPEQCGQTVLLSNMYASVGRFQDAEALRPGGEWNDKESRD</sequence>
<evidence type="ECO:0000256" key="1">
    <source>
        <dbReference type="ARBA" id="ARBA00022737"/>
    </source>
</evidence>
<dbReference type="Gene3D" id="1.25.40.10">
    <property type="entry name" value="Tetratricopeptide repeat domain"/>
    <property type="match status" value="3"/>
</dbReference>
<dbReference type="InterPro" id="IPR046848">
    <property type="entry name" value="E_motif"/>
</dbReference>
<dbReference type="FunFam" id="1.25.40.10:FF:000351">
    <property type="entry name" value="Pentatricopeptide repeat-containing protein"/>
    <property type="match status" value="1"/>
</dbReference>
<keyword evidence="4" id="KW-1185">Reference proteome</keyword>
<gene>
    <name evidence="3" type="ORF">PanWU01x14_171460</name>
</gene>
<comment type="caution">
    <text evidence="3">The sequence shown here is derived from an EMBL/GenBank/DDBJ whole genome shotgun (WGS) entry which is preliminary data.</text>
</comment>
<dbReference type="GO" id="GO:0003723">
    <property type="term" value="F:RNA binding"/>
    <property type="evidence" value="ECO:0007669"/>
    <property type="project" value="InterPro"/>
</dbReference>
<dbReference type="PROSITE" id="PS51375">
    <property type="entry name" value="PPR"/>
    <property type="match status" value="2"/>
</dbReference>
<dbReference type="InterPro" id="IPR002885">
    <property type="entry name" value="PPR_rpt"/>
</dbReference>